<feature type="transmembrane region" description="Helical" evidence="1">
    <location>
        <begin position="101"/>
        <end position="119"/>
    </location>
</feature>
<keyword evidence="1" id="KW-0812">Transmembrane</keyword>
<protein>
    <recommendedName>
        <fullName evidence="4">DUF2007 domain-containing protein</fullName>
    </recommendedName>
</protein>
<name>A0A840IEY5_9ACTN</name>
<dbReference type="EMBL" id="JACHNU010000002">
    <property type="protein sequence ID" value="MBB4662500.1"/>
    <property type="molecule type" value="Genomic_DNA"/>
</dbReference>
<keyword evidence="1" id="KW-0472">Membrane</keyword>
<sequence length="123" mass="13238">MAEPFPPQWTGRVKRDYAQGELVRVLGVRNQIEGEFIQGLLLEEGVPSMLRRSMGFDVPDFLASGPRDVMVPASGVDAARDVLLQAELLPPPAAGPSPTRTLATMLAVLALVAAVIWALDTIF</sequence>
<accession>A0A840IEY5</accession>
<gene>
    <name evidence="2" type="ORF">BDZ31_002086</name>
</gene>
<keyword evidence="3" id="KW-1185">Reference proteome</keyword>
<evidence type="ECO:0000313" key="3">
    <source>
        <dbReference type="Proteomes" id="UP000585272"/>
    </source>
</evidence>
<comment type="caution">
    <text evidence="2">The sequence shown here is derived from an EMBL/GenBank/DDBJ whole genome shotgun (WGS) entry which is preliminary data.</text>
</comment>
<keyword evidence="1" id="KW-1133">Transmembrane helix</keyword>
<evidence type="ECO:0000256" key="1">
    <source>
        <dbReference type="SAM" id="Phobius"/>
    </source>
</evidence>
<dbReference type="Proteomes" id="UP000585272">
    <property type="component" value="Unassembled WGS sequence"/>
</dbReference>
<organism evidence="2 3">
    <name type="scientific">Conexibacter arvalis</name>
    <dbReference type="NCBI Taxonomy" id="912552"/>
    <lineage>
        <taxon>Bacteria</taxon>
        <taxon>Bacillati</taxon>
        <taxon>Actinomycetota</taxon>
        <taxon>Thermoleophilia</taxon>
        <taxon>Solirubrobacterales</taxon>
        <taxon>Conexibacteraceae</taxon>
        <taxon>Conexibacter</taxon>
    </lineage>
</organism>
<evidence type="ECO:0008006" key="4">
    <source>
        <dbReference type="Google" id="ProtNLM"/>
    </source>
</evidence>
<dbReference type="AlphaFoldDB" id="A0A840IEY5"/>
<evidence type="ECO:0000313" key="2">
    <source>
        <dbReference type="EMBL" id="MBB4662500.1"/>
    </source>
</evidence>
<reference evidence="2 3" key="1">
    <citation type="submission" date="2020-08" db="EMBL/GenBank/DDBJ databases">
        <title>Genomic Encyclopedia of Archaeal and Bacterial Type Strains, Phase II (KMG-II): from individual species to whole genera.</title>
        <authorList>
            <person name="Goeker M."/>
        </authorList>
    </citation>
    <scope>NUCLEOTIDE SEQUENCE [LARGE SCALE GENOMIC DNA]</scope>
    <source>
        <strain evidence="2 3">DSM 23288</strain>
    </source>
</reference>
<proteinExistence type="predicted"/>
<dbReference type="RefSeq" id="WP_183341729.1">
    <property type="nucleotide sequence ID" value="NZ_JACHNU010000002.1"/>
</dbReference>